<dbReference type="EMBL" id="JAHZUY010000024">
    <property type="protein sequence ID" value="MBW8269899.1"/>
    <property type="molecule type" value="Genomic_DNA"/>
</dbReference>
<organism evidence="11 12">
    <name type="scientific">Caldovatus aquaticus</name>
    <dbReference type="NCBI Taxonomy" id="2865671"/>
    <lineage>
        <taxon>Bacteria</taxon>
        <taxon>Pseudomonadati</taxon>
        <taxon>Pseudomonadota</taxon>
        <taxon>Alphaproteobacteria</taxon>
        <taxon>Acetobacterales</taxon>
        <taxon>Roseomonadaceae</taxon>
        <taxon>Caldovatus</taxon>
    </lineage>
</organism>
<dbReference type="SUPFAM" id="SSF74653">
    <property type="entry name" value="TolA/TonB C-terminal domain"/>
    <property type="match status" value="1"/>
</dbReference>
<evidence type="ECO:0000313" key="12">
    <source>
        <dbReference type="Proteomes" id="UP001519924"/>
    </source>
</evidence>
<sequence length="103" mass="11208">MLVLGPGRAEGAVTRSATPLAQPRFVYPPESERRGEQGTVILLLHVDAEGRVAEVTLLSSSGYRALDRAAIEAARQWRFRPALRDGRPVGSTVRAPVTFRLQG</sequence>
<evidence type="ECO:0000256" key="3">
    <source>
        <dbReference type="ARBA" id="ARBA00022448"/>
    </source>
</evidence>
<keyword evidence="3" id="KW-0813">Transport</keyword>
<dbReference type="Proteomes" id="UP001519924">
    <property type="component" value="Unassembled WGS sequence"/>
</dbReference>
<name>A0ABS7F326_9PROT</name>
<evidence type="ECO:0000259" key="10">
    <source>
        <dbReference type="PROSITE" id="PS52015"/>
    </source>
</evidence>
<dbReference type="InterPro" id="IPR037682">
    <property type="entry name" value="TonB_C"/>
</dbReference>
<comment type="caution">
    <text evidence="11">The sequence shown here is derived from an EMBL/GenBank/DDBJ whole genome shotgun (WGS) entry which is preliminary data.</text>
</comment>
<dbReference type="RefSeq" id="WP_220117650.1">
    <property type="nucleotide sequence ID" value="NZ_JAHZUY010000024.1"/>
</dbReference>
<keyword evidence="4" id="KW-1003">Cell membrane</keyword>
<keyword evidence="9" id="KW-0472">Membrane</keyword>
<evidence type="ECO:0000256" key="6">
    <source>
        <dbReference type="ARBA" id="ARBA00022692"/>
    </source>
</evidence>
<comment type="similarity">
    <text evidence="2">Belongs to the TonB family.</text>
</comment>
<proteinExistence type="inferred from homology"/>
<evidence type="ECO:0000256" key="5">
    <source>
        <dbReference type="ARBA" id="ARBA00022519"/>
    </source>
</evidence>
<protein>
    <submittedName>
        <fullName evidence="11">Energy transducer TonB</fullName>
    </submittedName>
</protein>
<dbReference type="Gene3D" id="3.30.1150.10">
    <property type="match status" value="1"/>
</dbReference>
<keyword evidence="12" id="KW-1185">Reference proteome</keyword>
<accession>A0ABS7F326</accession>
<dbReference type="InterPro" id="IPR051045">
    <property type="entry name" value="TonB-dependent_transducer"/>
</dbReference>
<keyword evidence="7" id="KW-0653">Protein transport</keyword>
<evidence type="ECO:0000256" key="4">
    <source>
        <dbReference type="ARBA" id="ARBA00022475"/>
    </source>
</evidence>
<dbReference type="Pfam" id="PF03544">
    <property type="entry name" value="TonB_C"/>
    <property type="match status" value="1"/>
</dbReference>
<keyword evidence="6" id="KW-0812">Transmembrane</keyword>
<reference evidence="11 12" key="1">
    <citation type="submission" date="2021-08" db="EMBL/GenBank/DDBJ databases">
        <title>Caldovatus sediminis gen. nov., sp. nov., a moderately thermophilic bacterium isolated from a hot spring.</title>
        <authorList>
            <person name="Hu C.-J."/>
            <person name="Li W.-J."/>
            <person name="Xian W.-D."/>
        </authorList>
    </citation>
    <scope>NUCLEOTIDE SEQUENCE [LARGE SCALE GENOMIC DNA]</scope>
    <source>
        <strain evidence="11 12">SYSU G05006</strain>
    </source>
</reference>
<dbReference type="PROSITE" id="PS52015">
    <property type="entry name" value="TONB_CTD"/>
    <property type="match status" value="1"/>
</dbReference>
<keyword evidence="8" id="KW-1133">Transmembrane helix</keyword>
<dbReference type="PANTHER" id="PTHR33446:SF2">
    <property type="entry name" value="PROTEIN TONB"/>
    <property type="match status" value="1"/>
</dbReference>
<evidence type="ECO:0000256" key="1">
    <source>
        <dbReference type="ARBA" id="ARBA00004383"/>
    </source>
</evidence>
<keyword evidence="5" id="KW-0997">Cell inner membrane</keyword>
<evidence type="ECO:0000313" key="11">
    <source>
        <dbReference type="EMBL" id="MBW8269899.1"/>
    </source>
</evidence>
<evidence type="ECO:0000256" key="8">
    <source>
        <dbReference type="ARBA" id="ARBA00022989"/>
    </source>
</evidence>
<evidence type="ECO:0000256" key="9">
    <source>
        <dbReference type="ARBA" id="ARBA00023136"/>
    </source>
</evidence>
<gene>
    <name evidence="11" type="ORF">K1J50_10400</name>
</gene>
<dbReference type="PANTHER" id="PTHR33446">
    <property type="entry name" value="PROTEIN TONB-RELATED"/>
    <property type="match status" value="1"/>
</dbReference>
<evidence type="ECO:0000256" key="2">
    <source>
        <dbReference type="ARBA" id="ARBA00006555"/>
    </source>
</evidence>
<evidence type="ECO:0000256" key="7">
    <source>
        <dbReference type="ARBA" id="ARBA00022927"/>
    </source>
</evidence>
<dbReference type="NCBIfam" id="TIGR01352">
    <property type="entry name" value="tonB_Cterm"/>
    <property type="match status" value="1"/>
</dbReference>
<comment type="subcellular location">
    <subcellularLocation>
        <location evidence="1">Cell inner membrane</location>
        <topology evidence="1">Single-pass membrane protein</topology>
        <orientation evidence="1">Periplasmic side</orientation>
    </subcellularLocation>
</comment>
<dbReference type="InterPro" id="IPR006260">
    <property type="entry name" value="TonB/TolA_C"/>
</dbReference>
<feature type="domain" description="TonB C-terminal" evidence="10">
    <location>
        <begin position="12"/>
        <end position="103"/>
    </location>
</feature>